<dbReference type="InterPro" id="IPR019289">
    <property type="entry name" value="Phage_tail_E/E"/>
</dbReference>
<dbReference type="RefSeq" id="WP_334316015.1">
    <property type="nucleotide sequence ID" value="NZ_CP065938.1"/>
</dbReference>
<dbReference type="Pfam" id="PF10109">
    <property type="entry name" value="Phage_TAC_7"/>
    <property type="match status" value="1"/>
</dbReference>
<evidence type="ECO:0000313" key="1">
    <source>
        <dbReference type="EMBL" id="UWX06409.1"/>
    </source>
</evidence>
<evidence type="ECO:0000313" key="2">
    <source>
        <dbReference type="Proteomes" id="UP001058120"/>
    </source>
</evidence>
<dbReference type="EMBL" id="CP065938">
    <property type="protein sequence ID" value="UWX06409.1"/>
    <property type="molecule type" value="Genomic_DNA"/>
</dbReference>
<organism evidence="1 2">
    <name type="scientific">Taurinivorans muris</name>
    <dbReference type="NCBI Taxonomy" id="2787751"/>
    <lineage>
        <taxon>Bacteria</taxon>
        <taxon>Pseudomonadati</taxon>
        <taxon>Thermodesulfobacteriota</taxon>
        <taxon>Desulfovibrionia</taxon>
        <taxon>Desulfovibrionales</taxon>
        <taxon>Desulfovibrionaceae</taxon>
        <taxon>Taurinivorans</taxon>
    </lineage>
</organism>
<keyword evidence="2" id="KW-1185">Reference proteome</keyword>
<accession>A0ABY5Y2I9</accession>
<proteinExistence type="predicted"/>
<sequence length="109" mass="12183">MKITLAQGYMKNGETIKDIELKEKITIGMEEEALDMCIMLGKATNILTAEICSLAVAAGLTYDDVRNLHPYDYNLIKGAYNRFFSKTPTAGLTERQATGETEKQENLMQ</sequence>
<dbReference type="Proteomes" id="UP001058120">
    <property type="component" value="Chromosome"/>
</dbReference>
<protein>
    <submittedName>
        <fullName evidence="1">Phage tail assembly protein</fullName>
    </submittedName>
</protein>
<reference evidence="1" key="1">
    <citation type="submission" date="2020-12" db="EMBL/GenBank/DDBJ databases">
        <title>Taurinivorans muris gen. nov., sp. nov., fundamental and realized metabolic niche of a ubiquitous sulfidogenic bacterium in the murine intestine.</title>
        <authorList>
            <person name="Ye H."/>
            <person name="Hanson B.T."/>
            <person name="Loy A."/>
        </authorList>
    </citation>
    <scope>NUCLEOTIDE SEQUENCE</scope>
    <source>
        <strain evidence="1">LT0009</strain>
    </source>
</reference>
<name>A0ABY5Y2I9_9BACT</name>
<gene>
    <name evidence="1" type="ORF">JBF11_03600</name>
</gene>